<feature type="region of interest" description="Disordered" evidence="7">
    <location>
        <begin position="1"/>
        <end position="27"/>
    </location>
</feature>
<dbReference type="FunFam" id="1.10.287.130:FF:000001">
    <property type="entry name" value="Two-component sensor histidine kinase"/>
    <property type="match status" value="1"/>
</dbReference>
<dbReference type="Pfam" id="PF02518">
    <property type="entry name" value="HATPase_c"/>
    <property type="match status" value="1"/>
</dbReference>
<dbReference type="InterPro" id="IPR004358">
    <property type="entry name" value="Sig_transdc_His_kin-like_C"/>
</dbReference>
<dbReference type="InterPro" id="IPR003594">
    <property type="entry name" value="HATPase_dom"/>
</dbReference>
<protein>
    <recommendedName>
        <fullName evidence="2">histidine kinase</fullName>
        <ecNumber evidence="2">2.7.13.3</ecNumber>
    </recommendedName>
</protein>
<proteinExistence type="predicted"/>
<dbReference type="EC" id="2.7.13.3" evidence="2"/>
<keyword evidence="4" id="KW-0808">Transferase</keyword>
<dbReference type="EMBL" id="CADCTC010000164">
    <property type="protein sequence ID" value="CAA9265182.1"/>
    <property type="molecule type" value="Genomic_DNA"/>
</dbReference>
<dbReference type="PANTHER" id="PTHR43547:SF2">
    <property type="entry name" value="HYBRID SIGNAL TRANSDUCTION HISTIDINE KINASE C"/>
    <property type="match status" value="1"/>
</dbReference>
<gene>
    <name evidence="9" type="ORF">AVDCRST_MAG77-2788</name>
</gene>
<evidence type="ECO:0000256" key="4">
    <source>
        <dbReference type="ARBA" id="ARBA00022679"/>
    </source>
</evidence>
<organism evidence="9">
    <name type="scientific">uncultured Chloroflexota bacterium</name>
    <dbReference type="NCBI Taxonomy" id="166587"/>
    <lineage>
        <taxon>Bacteria</taxon>
        <taxon>Bacillati</taxon>
        <taxon>Chloroflexota</taxon>
        <taxon>environmental samples</taxon>
    </lineage>
</organism>
<keyword evidence="6" id="KW-0902">Two-component regulatory system</keyword>
<keyword evidence="5" id="KW-0418">Kinase</keyword>
<dbReference type="Pfam" id="PF01590">
    <property type="entry name" value="GAF"/>
    <property type="match status" value="1"/>
</dbReference>
<dbReference type="Gene3D" id="3.30.565.10">
    <property type="entry name" value="Histidine kinase-like ATPase, C-terminal domain"/>
    <property type="match status" value="1"/>
</dbReference>
<dbReference type="InterPro" id="IPR003018">
    <property type="entry name" value="GAF"/>
</dbReference>
<evidence type="ECO:0000256" key="1">
    <source>
        <dbReference type="ARBA" id="ARBA00000085"/>
    </source>
</evidence>
<feature type="domain" description="Histidine kinase" evidence="8">
    <location>
        <begin position="202"/>
        <end position="500"/>
    </location>
</feature>
<dbReference type="PANTHER" id="PTHR43547">
    <property type="entry name" value="TWO-COMPONENT HISTIDINE KINASE"/>
    <property type="match status" value="1"/>
</dbReference>
<dbReference type="InterPro" id="IPR005467">
    <property type="entry name" value="His_kinase_dom"/>
</dbReference>
<evidence type="ECO:0000256" key="2">
    <source>
        <dbReference type="ARBA" id="ARBA00012438"/>
    </source>
</evidence>
<sequence>MEVPMEGQTQAPRRGGASVPGEREHEQRRMQALAAVAQAVARVDTPEEWGARVVEAVERASGWSRVFVFRIEPDCLRLVAARGITPEQEAASQRLVLPGTSLGAQAVTRREPVIVGRSEIGETAVSNMRALGTPSFASFPLIARDRVFGTLTLLDVRAREVADEEVEFLQAVADTLATGLESAELFTAAQAAARARDDFLSVASHELRTPLTPLKGLAQSLLRQIERSRAAGRPVDMDRIERYLRTMEGQVDRLATLVNDLLDVSRIRTGRLELRLAEVDLVALTAATLDRFDAVARVDRAGGLPGLSGAPEAGSEGSGGGTTGVSGAGGVPAEVDGGRDGAASEAPIHVLRFRPRVERLVGQWDAGRLEQVITNLIANSLKYTPAGGDVVVEIWRDNGTGDGDSGTVGTRGTGESNGDARAQAHLSVHDTGIGIPPEQLDQLFKPFHRLENAPPEHFGGMGLGLYITHDMVTRHGGRIWAESAGAGQGTTFHVTLPMAQPH</sequence>
<dbReference type="SUPFAM" id="SSF55874">
    <property type="entry name" value="ATPase domain of HSP90 chaperone/DNA topoisomerase II/histidine kinase"/>
    <property type="match status" value="1"/>
</dbReference>
<dbReference type="InterPro" id="IPR003661">
    <property type="entry name" value="HisK_dim/P_dom"/>
</dbReference>
<evidence type="ECO:0000313" key="9">
    <source>
        <dbReference type="EMBL" id="CAA9265182.1"/>
    </source>
</evidence>
<dbReference type="Gene3D" id="1.10.287.130">
    <property type="match status" value="1"/>
</dbReference>
<dbReference type="GO" id="GO:0000155">
    <property type="term" value="F:phosphorelay sensor kinase activity"/>
    <property type="evidence" value="ECO:0007669"/>
    <property type="project" value="InterPro"/>
</dbReference>
<dbReference type="SUPFAM" id="SSF55781">
    <property type="entry name" value="GAF domain-like"/>
    <property type="match status" value="1"/>
</dbReference>
<dbReference type="Pfam" id="PF00512">
    <property type="entry name" value="HisKA"/>
    <property type="match status" value="1"/>
</dbReference>
<accession>A0A6J4IY40</accession>
<name>A0A6J4IY40_9CHLR</name>
<reference evidence="9" key="1">
    <citation type="submission" date="2020-02" db="EMBL/GenBank/DDBJ databases">
        <authorList>
            <person name="Meier V. D."/>
        </authorList>
    </citation>
    <scope>NUCLEOTIDE SEQUENCE</scope>
    <source>
        <strain evidence="9">AVDCRST_MAG77</strain>
    </source>
</reference>
<evidence type="ECO:0000259" key="8">
    <source>
        <dbReference type="PROSITE" id="PS50109"/>
    </source>
</evidence>
<evidence type="ECO:0000256" key="6">
    <source>
        <dbReference type="ARBA" id="ARBA00023012"/>
    </source>
</evidence>
<dbReference type="PROSITE" id="PS50109">
    <property type="entry name" value="HIS_KIN"/>
    <property type="match status" value="1"/>
</dbReference>
<evidence type="ECO:0000256" key="5">
    <source>
        <dbReference type="ARBA" id="ARBA00022777"/>
    </source>
</evidence>
<evidence type="ECO:0000256" key="3">
    <source>
        <dbReference type="ARBA" id="ARBA00022553"/>
    </source>
</evidence>
<dbReference type="SMART" id="SM00065">
    <property type="entry name" value="GAF"/>
    <property type="match status" value="1"/>
</dbReference>
<feature type="compositionally biased region" description="Gly residues" evidence="7">
    <location>
        <begin position="316"/>
        <end position="330"/>
    </location>
</feature>
<dbReference type="SMART" id="SM00388">
    <property type="entry name" value="HisKA"/>
    <property type="match status" value="1"/>
</dbReference>
<keyword evidence="3" id="KW-0597">Phosphoprotein</keyword>
<dbReference type="Gene3D" id="3.30.450.40">
    <property type="match status" value="1"/>
</dbReference>
<dbReference type="InterPro" id="IPR036890">
    <property type="entry name" value="HATPase_C_sf"/>
</dbReference>
<dbReference type="SMART" id="SM00387">
    <property type="entry name" value="HATPase_c"/>
    <property type="match status" value="1"/>
</dbReference>
<dbReference type="CDD" id="cd00082">
    <property type="entry name" value="HisKA"/>
    <property type="match status" value="1"/>
</dbReference>
<dbReference type="PRINTS" id="PR00344">
    <property type="entry name" value="BCTRLSENSOR"/>
</dbReference>
<evidence type="ECO:0000256" key="7">
    <source>
        <dbReference type="SAM" id="MobiDB-lite"/>
    </source>
</evidence>
<dbReference type="InterPro" id="IPR036097">
    <property type="entry name" value="HisK_dim/P_sf"/>
</dbReference>
<dbReference type="AlphaFoldDB" id="A0A6J4IY40"/>
<comment type="catalytic activity">
    <reaction evidence="1">
        <text>ATP + protein L-histidine = ADP + protein N-phospho-L-histidine.</text>
        <dbReference type="EC" id="2.7.13.3"/>
    </reaction>
</comment>
<dbReference type="SUPFAM" id="SSF47384">
    <property type="entry name" value="Homodimeric domain of signal transducing histidine kinase"/>
    <property type="match status" value="1"/>
</dbReference>
<feature type="region of interest" description="Disordered" evidence="7">
    <location>
        <begin position="303"/>
        <end position="331"/>
    </location>
</feature>
<dbReference type="InterPro" id="IPR029016">
    <property type="entry name" value="GAF-like_dom_sf"/>
</dbReference>